<dbReference type="Pfam" id="PF00496">
    <property type="entry name" value="SBP_bac_5"/>
    <property type="match status" value="1"/>
</dbReference>
<dbReference type="GO" id="GO:1904680">
    <property type="term" value="F:peptide transmembrane transporter activity"/>
    <property type="evidence" value="ECO:0007669"/>
    <property type="project" value="TreeGrafter"/>
</dbReference>
<dbReference type="Gene3D" id="3.40.190.10">
    <property type="entry name" value="Periplasmic binding protein-like II"/>
    <property type="match status" value="1"/>
</dbReference>
<accession>A0A7D7WHF4</accession>
<name>A0A7D7WHF4_9MICO</name>
<evidence type="ECO:0000259" key="2">
    <source>
        <dbReference type="Pfam" id="PF00496"/>
    </source>
</evidence>
<gene>
    <name evidence="3" type="ORF">FVO59_10805</name>
</gene>
<dbReference type="Proteomes" id="UP000515708">
    <property type="component" value="Chromosome"/>
</dbReference>
<dbReference type="PANTHER" id="PTHR30290">
    <property type="entry name" value="PERIPLASMIC BINDING COMPONENT OF ABC TRANSPORTER"/>
    <property type="match status" value="1"/>
</dbReference>
<feature type="signal peptide" evidence="1">
    <location>
        <begin position="1"/>
        <end position="27"/>
    </location>
</feature>
<proteinExistence type="predicted"/>
<dbReference type="InterPro" id="IPR030678">
    <property type="entry name" value="Peptide/Ni-bd"/>
</dbReference>
<dbReference type="AlphaFoldDB" id="A0A7D7WHF4"/>
<dbReference type="GO" id="GO:0015833">
    <property type="term" value="P:peptide transport"/>
    <property type="evidence" value="ECO:0007669"/>
    <property type="project" value="TreeGrafter"/>
</dbReference>
<dbReference type="PIRSF" id="PIRSF002741">
    <property type="entry name" value="MppA"/>
    <property type="match status" value="1"/>
</dbReference>
<dbReference type="Gene3D" id="3.10.105.10">
    <property type="entry name" value="Dipeptide-binding Protein, Domain 3"/>
    <property type="match status" value="1"/>
</dbReference>
<organism evidence="3 4">
    <name type="scientific">Microbacterium esteraromaticum</name>
    <dbReference type="NCBI Taxonomy" id="57043"/>
    <lineage>
        <taxon>Bacteria</taxon>
        <taxon>Bacillati</taxon>
        <taxon>Actinomycetota</taxon>
        <taxon>Actinomycetes</taxon>
        <taxon>Micrococcales</taxon>
        <taxon>Microbacteriaceae</taxon>
        <taxon>Microbacterium</taxon>
    </lineage>
</organism>
<feature type="domain" description="Solute-binding protein family 5" evidence="2">
    <location>
        <begin position="90"/>
        <end position="463"/>
    </location>
</feature>
<dbReference type="InterPro" id="IPR039424">
    <property type="entry name" value="SBP_5"/>
</dbReference>
<keyword evidence="1" id="KW-0732">Signal</keyword>
<protein>
    <submittedName>
        <fullName evidence="3">ABC transporter substrate-binding protein</fullName>
    </submittedName>
</protein>
<dbReference type="EMBL" id="CP043732">
    <property type="protein sequence ID" value="QMU97654.1"/>
    <property type="molecule type" value="Genomic_DNA"/>
</dbReference>
<dbReference type="InterPro" id="IPR000914">
    <property type="entry name" value="SBP_5_dom"/>
</dbReference>
<evidence type="ECO:0000313" key="4">
    <source>
        <dbReference type="Proteomes" id="UP000515708"/>
    </source>
</evidence>
<reference evidence="3 4" key="1">
    <citation type="journal article" date="2020" name="Front. Microbiol.">
        <title>Design of Bacterial Strain-Specific qPCR Assays Using NGS Data and Publicly Available Resources and Its Application to Track Biocontrol Strains.</title>
        <authorList>
            <person name="Hernandez I."/>
            <person name="Sant C."/>
            <person name="Martinez R."/>
            <person name="Fernandez C."/>
        </authorList>
    </citation>
    <scope>NUCLEOTIDE SEQUENCE [LARGE SCALE GENOMIC DNA]</scope>
    <source>
        <strain evidence="3 4">B24</strain>
    </source>
</reference>
<feature type="chain" id="PRO_5027975299" evidence="1">
    <location>
        <begin position="28"/>
        <end position="545"/>
    </location>
</feature>
<evidence type="ECO:0000313" key="3">
    <source>
        <dbReference type="EMBL" id="QMU97654.1"/>
    </source>
</evidence>
<dbReference type="SUPFAM" id="SSF53850">
    <property type="entry name" value="Periplasmic binding protein-like II"/>
    <property type="match status" value="1"/>
</dbReference>
<dbReference type="Gene3D" id="3.90.76.10">
    <property type="entry name" value="Dipeptide-binding Protein, Domain 1"/>
    <property type="match status" value="1"/>
</dbReference>
<dbReference type="GO" id="GO:0043190">
    <property type="term" value="C:ATP-binding cassette (ABC) transporter complex"/>
    <property type="evidence" value="ECO:0007669"/>
    <property type="project" value="InterPro"/>
</dbReference>
<dbReference type="CDD" id="cd00995">
    <property type="entry name" value="PBP2_NikA_DppA_OppA_like"/>
    <property type="match status" value="1"/>
</dbReference>
<dbReference type="RefSeq" id="WP_182252651.1">
    <property type="nucleotide sequence ID" value="NZ_CP043732.1"/>
</dbReference>
<sequence>MKHNKITLAGVALLAAGALALSGCAGGGDTPDADKGSSSTDASAIIKVNGSEPQNPLIPTNTNETGGGKILDAIFAGLIGYEADGAVFNEVAEEITVDDPQNLTVKLRKGLKFTDGEEVTADNFIKAWNYGALASNEQLSSYFFEDIEGFSYDEDSELTGLKQVDDHTFTITLNKPASDFAQRLGYSAYYPLPDVAFEDMEAFGENPIGNGPYMLDGEGAWKHDVGINLVANPDYDGPSKAANGGLEIVFYATQDAAYNDLLANELDVLDAIPDSAFGNYESDLGDRAVNQPAAIFQSFTIPERLKHFSGEEGNLRRQAISMAINRQEITEVIFQGTRTPASDFTSPVIDGWTDSLEGSEVLEFNEDKAKELWAEADKIQPWTGSFQIAYNADGGHQAWVDATVNSIKNTLGIDASGAPYPTFAELRGKVTDRTIETAFRTGWQADYPGLYNFLGPLYATNAGSNDGDYSSAEFDKLLSDGISETDPEAANKLYQEAQSVLLKDLPVVPLWYSNVVGGYGENVDNVQFGWNSVPLFSDIEKKTAE</sequence>
<dbReference type="GO" id="GO:0042597">
    <property type="term" value="C:periplasmic space"/>
    <property type="evidence" value="ECO:0007669"/>
    <property type="project" value="UniProtKB-ARBA"/>
</dbReference>
<dbReference type="PANTHER" id="PTHR30290:SF83">
    <property type="entry name" value="ABC TRANSPORTER SUBSTRATE-BINDING PROTEIN"/>
    <property type="match status" value="1"/>
</dbReference>
<evidence type="ECO:0000256" key="1">
    <source>
        <dbReference type="SAM" id="SignalP"/>
    </source>
</evidence>
<dbReference type="PROSITE" id="PS51257">
    <property type="entry name" value="PROKAR_LIPOPROTEIN"/>
    <property type="match status" value="1"/>
</dbReference>